<dbReference type="SUPFAM" id="SSF52833">
    <property type="entry name" value="Thioredoxin-like"/>
    <property type="match status" value="1"/>
</dbReference>
<keyword evidence="10" id="KW-0413">Isomerase</keyword>
<dbReference type="InterPro" id="IPR051470">
    <property type="entry name" value="Thiol:disulfide_interchange"/>
</dbReference>
<dbReference type="Pfam" id="PF10411">
    <property type="entry name" value="DsbC_N"/>
    <property type="match status" value="1"/>
</dbReference>
<protein>
    <submittedName>
        <fullName evidence="10">Protein-disulfide isomerase</fullName>
    </submittedName>
</protein>
<proteinExistence type="inferred from homology"/>
<feature type="domain" description="Thioredoxin-like fold" evidence="9">
    <location>
        <begin position="114"/>
        <end position="222"/>
    </location>
</feature>
<dbReference type="InterPro" id="IPR012336">
    <property type="entry name" value="Thioredoxin-like_fold"/>
</dbReference>
<feature type="chain" id="PRO_5047169354" evidence="7">
    <location>
        <begin position="30"/>
        <end position="255"/>
    </location>
</feature>
<keyword evidence="6" id="KW-0676">Redox-active center</keyword>
<comment type="similarity">
    <text evidence="2">Belongs to the thioredoxin family. DsbC subfamily.</text>
</comment>
<evidence type="ECO:0000256" key="4">
    <source>
        <dbReference type="ARBA" id="ARBA00022764"/>
    </source>
</evidence>
<evidence type="ECO:0000256" key="5">
    <source>
        <dbReference type="ARBA" id="ARBA00023157"/>
    </source>
</evidence>
<feature type="signal peptide" evidence="7">
    <location>
        <begin position="1"/>
        <end position="29"/>
    </location>
</feature>
<dbReference type="EMBL" id="LNQR01000022">
    <property type="protein sequence ID" value="KWT92165.1"/>
    <property type="molecule type" value="Genomic_DNA"/>
</dbReference>
<dbReference type="SUPFAM" id="SSF54423">
    <property type="entry name" value="DsbC/DsbG N-terminal domain-like"/>
    <property type="match status" value="1"/>
</dbReference>
<dbReference type="InterPro" id="IPR036249">
    <property type="entry name" value="Thioredoxin-like_sf"/>
</dbReference>
<dbReference type="RefSeq" id="WP_085051097.1">
    <property type="nucleotide sequence ID" value="NZ_LNQR01000022.1"/>
</dbReference>
<dbReference type="InterPro" id="IPR009094">
    <property type="entry name" value="DiS-bond_isomerase_DsbC/G_N_sf"/>
</dbReference>
<evidence type="ECO:0000259" key="8">
    <source>
        <dbReference type="Pfam" id="PF10411"/>
    </source>
</evidence>
<dbReference type="InterPro" id="IPR018950">
    <property type="entry name" value="DiS-bond_isomerase_DsbC/G_N"/>
</dbReference>
<comment type="subcellular location">
    <subcellularLocation>
        <location evidence="1">Periplasm</location>
    </subcellularLocation>
</comment>
<evidence type="ECO:0000256" key="3">
    <source>
        <dbReference type="ARBA" id="ARBA00022729"/>
    </source>
</evidence>
<keyword evidence="5" id="KW-1015">Disulfide bond</keyword>
<evidence type="ECO:0000259" key="9">
    <source>
        <dbReference type="Pfam" id="PF13098"/>
    </source>
</evidence>
<dbReference type="PANTHER" id="PTHR35272:SF3">
    <property type="entry name" value="THIOL:DISULFIDE INTERCHANGE PROTEIN DSBC"/>
    <property type="match status" value="1"/>
</dbReference>
<dbReference type="PANTHER" id="PTHR35272">
    <property type="entry name" value="THIOL:DISULFIDE INTERCHANGE PROTEIN DSBC-RELATED"/>
    <property type="match status" value="1"/>
</dbReference>
<evidence type="ECO:0000256" key="1">
    <source>
        <dbReference type="ARBA" id="ARBA00004418"/>
    </source>
</evidence>
<evidence type="ECO:0000256" key="7">
    <source>
        <dbReference type="SAM" id="SignalP"/>
    </source>
</evidence>
<gene>
    <name evidence="10" type="ORF">ASN18_0569</name>
</gene>
<organism evidence="10 11">
    <name type="scientific">Candidatus Magnetominusculus xianensis</name>
    <dbReference type="NCBI Taxonomy" id="1748249"/>
    <lineage>
        <taxon>Bacteria</taxon>
        <taxon>Pseudomonadati</taxon>
        <taxon>Nitrospirota</taxon>
        <taxon>Nitrospiria</taxon>
        <taxon>Nitrospirales</taxon>
        <taxon>Nitrospiraceae</taxon>
        <taxon>Candidatus Magnetominusculus</taxon>
    </lineage>
</organism>
<dbReference type="Gene3D" id="3.40.30.10">
    <property type="entry name" value="Glutaredoxin"/>
    <property type="match status" value="1"/>
</dbReference>
<evidence type="ECO:0000313" key="11">
    <source>
        <dbReference type="Proteomes" id="UP000060487"/>
    </source>
</evidence>
<dbReference type="Gene3D" id="3.10.450.70">
    <property type="entry name" value="Disulphide bond isomerase, DsbC/G, N-terminal"/>
    <property type="match status" value="1"/>
</dbReference>
<keyword evidence="3 7" id="KW-0732">Signal</keyword>
<reference evidence="10 11" key="1">
    <citation type="submission" date="2015-11" db="EMBL/GenBank/DDBJ databases">
        <authorList>
            <person name="Lin W."/>
        </authorList>
    </citation>
    <scope>NUCLEOTIDE SEQUENCE [LARGE SCALE GENOMIC DNA]</scope>
    <source>
        <strain evidence="10 11">HCH-1</strain>
    </source>
</reference>
<feature type="domain" description="Disulphide bond isomerase DsbC/G N-terminal" evidence="8">
    <location>
        <begin position="30"/>
        <end position="91"/>
    </location>
</feature>
<evidence type="ECO:0000256" key="2">
    <source>
        <dbReference type="ARBA" id="ARBA00009813"/>
    </source>
</evidence>
<dbReference type="InterPro" id="IPR033954">
    <property type="entry name" value="DiS-bond_Isoase_DsbC/G"/>
</dbReference>
<evidence type="ECO:0000313" key="10">
    <source>
        <dbReference type="EMBL" id="KWT92165.1"/>
    </source>
</evidence>
<comment type="caution">
    <text evidence="10">The sequence shown here is derived from an EMBL/GenBank/DDBJ whole genome shotgun (WGS) entry which is preliminary data.</text>
</comment>
<name>A0ABR5SIC6_9BACT</name>
<evidence type="ECO:0000256" key="6">
    <source>
        <dbReference type="ARBA" id="ARBA00023284"/>
    </source>
</evidence>
<dbReference type="Proteomes" id="UP000060487">
    <property type="component" value="Unassembled WGS sequence"/>
</dbReference>
<keyword evidence="4" id="KW-0574">Periplasm</keyword>
<dbReference type="GO" id="GO:0016853">
    <property type="term" value="F:isomerase activity"/>
    <property type="evidence" value="ECO:0007669"/>
    <property type="project" value="UniProtKB-KW"/>
</dbReference>
<accession>A0ABR5SIC6</accession>
<dbReference type="Pfam" id="PF13098">
    <property type="entry name" value="Thioredoxin_2"/>
    <property type="match status" value="1"/>
</dbReference>
<sequence>MLNQLKTPQLLSVLLSVLLCVMCVQTVWASSVEDKINEVFPDVKPDSVKESQIKGLYEIVKGNEIVYFDPITGYLIFGEIVSPKEKKSITAERKRQLREVKLKNMPLDKALKFGSGKHTVVEFTDPDCPFCRKAAAYLASRSDITRYVFLFPIPQLHPKAADKAKFIFCAEDKKKALEDVMSGKYDSEAFEICKDPKVEELLKDHKTIGESAGVTGTPLLIINGTFVDGANMPLIEKLLSDDPAAASKDAAEPKK</sequence>
<keyword evidence="11" id="KW-1185">Reference proteome</keyword>
<dbReference type="CDD" id="cd03020">
    <property type="entry name" value="DsbA_DsbC_DsbG"/>
    <property type="match status" value="1"/>
</dbReference>